<dbReference type="EMBL" id="JAYGHX010000010">
    <property type="protein sequence ID" value="MEA5392327.1"/>
    <property type="molecule type" value="Genomic_DNA"/>
</dbReference>
<dbReference type="PANTHER" id="PTHR42715">
    <property type="entry name" value="BETA-GLUCOSIDASE"/>
    <property type="match status" value="1"/>
</dbReference>
<keyword evidence="5" id="KW-1185">Reference proteome</keyword>
<dbReference type="GO" id="GO:0016787">
    <property type="term" value="F:hydrolase activity"/>
    <property type="evidence" value="ECO:0007669"/>
    <property type="project" value="UniProtKB-KW"/>
</dbReference>
<comment type="similarity">
    <text evidence="1">Belongs to the glycosyl hydrolase 3 family.</text>
</comment>
<dbReference type="Pfam" id="PF01915">
    <property type="entry name" value="Glyco_hydro_3_C"/>
    <property type="match status" value="1"/>
</dbReference>
<dbReference type="PANTHER" id="PTHR42715:SF3">
    <property type="entry name" value="BETA-GLUCOSIDASE B-RELATED"/>
    <property type="match status" value="1"/>
</dbReference>
<dbReference type="InterPro" id="IPR013783">
    <property type="entry name" value="Ig-like_fold"/>
</dbReference>
<evidence type="ECO:0000259" key="3">
    <source>
        <dbReference type="SMART" id="SM01217"/>
    </source>
</evidence>
<evidence type="ECO:0000256" key="1">
    <source>
        <dbReference type="ARBA" id="ARBA00005336"/>
    </source>
</evidence>
<keyword evidence="2 4" id="KW-0378">Hydrolase</keyword>
<dbReference type="InterPro" id="IPR001764">
    <property type="entry name" value="Glyco_hydro_3_N"/>
</dbReference>
<dbReference type="InterPro" id="IPR002772">
    <property type="entry name" value="Glyco_hydro_3_C"/>
</dbReference>
<dbReference type="SUPFAM" id="SSF51445">
    <property type="entry name" value="(Trans)glycosidases"/>
    <property type="match status" value="1"/>
</dbReference>
<protein>
    <submittedName>
        <fullName evidence="4">Glycoside hydrolase family 3 C-terminal domain-containing protein</fullName>
    </submittedName>
</protein>
<dbReference type="Pfam" id="PF00933">
    <property type="entry name" value="Glyco_hydro_3"/>
    <property type="match status" value="1"/>
</dbReference>
<feature type="domain" description="Fibronectin type III-like" evidence="3">
    <location>
        <begin position="645"/>
        <end position="715"/>
    </location>
</feature>
<proteinExistence type="inferred from homology"/>
<dbReference type="InterPro" id="IPR036962">
    <property type="entry name" value="Glyco_hydro_3_N_sf"/>
</dbReference>
<evidence type="ECO:0000256" key="2">
    <source>
        <dbReference type="ARBA" id="ARBA00022801"/>
    </source>
</evidence>
<dbReference type="InterPro" id="IPR050288">
    <property type="entry name" value="Cellulose_deg_GH3"/>
</dbReference>
<reference evidence="4 5" key="1">
    <citation type="submission" date="2023-12" db="EMBL/GenBank/DDBJ databases">
        <title>Baltic Sea Cyanobacteria.</title>
        <authorList>
            <person name="Delbaje E."/>
            <person name="Fewer D.P."/>
            <person name="Shishido T.K."/>
        </authorList>
    </citation>
    <scope>NUCLEOTIDE SEQUENCE [LARGE SCALE GENOMIC DNA]</scope>
    <source>
        <strain evidence="4 5">UHCC 0139</strain>
    </source>
</reference>
<gene>
    <name evidence="4" type="ORF">VB738_13775</name>
</gene>
<evidence type="ECO:0000313" key="4">
    <source>
        <dbReference type="EMBL" id="MEA5392327.1"/>
    </source>
</evidence>
<dbReference type="Proteomes" id="UP001304461">
    <property type="component" value="Unassembled WGS sequence"/>
</dbReference>
<dbReference type="Gene3D" id="3.20.20.300">
    <property type="entry name" value="Glycoside hydrolase, family 3, N-terminal domain"/>
    <property type="match status" value="1"/>
</dbReference>
<dbReference type="Pfam" id="PF14310">
    <property type="entry name" value="Fn3-like"/>
    <property type="match status" value="1"/>
</dbReference>
<dbReference type="InterPro" id="IPR017853">
    <property type="entry name" value="GH"/>
</dbReference>
<accession>A0ABU5RX35</accession>
<evidence type="ECO:0000313" key="5">
    <source>
        <dbReference type="Proteomes" id="UP001304461"/>
    </source>
</evidence>
<comment type="caution">
    <text evidence="4">The sequence shown here is derived from an EMBL/GenBank/DDBJ whole genome shotgun (WGS) entry which is preliminary data.</text>
</comment>
<dbReference type="Gene3D" id="2.60.40.10">
    <property type="entry name" value="Immunoglobulins"/>
    <property type="match status" value="1"/>
</dbReference>
<dbReference type="PRINTS" id="PR00133">
    <property type="entry name" value="GLHYDRLASE3"/>
</dbReference>
<name>A0ABU5RX35_9CYAN</name>
<dbReference type="InterPro" id="IPR036881">
    <property type="entry name" value="Glyco_hydro_3_C_sf"/>
</dbReference>
<sequence>MPTCHDWSRLETQARTQLQRLSLGEKLAMLDGDTPFWGGLAAIALHDASHRRPWPAGVVERLGIGGLHFVDGPRGVVLEGGATTFPAPIGRGASWDMALEERIGEAMGAEARSFGANLFGGICVNLLRHPGWGRAQETYGEDPVHVGAMGAAATRGVQRHAIACLKHFALNSIDSARFRVDVTASERVLQELYLPQFRDGVEAGALAVMSAYNSVNGAWCGQHPHLLREILKDRWGFRGFVLTDFIFGLRDGVAAIQAGQDLELPFRMIFAATLPEAVAAGRVPEALVDAAVLRMLVAQATVPTGAYPAALRGCRAHRQLARDAAAGSIVLLRNDGGVLPLSGIASLAVIGPLADAANLGDRGSSDTRPAPGSVVTPLAGLRAAAPELRLPHDDGSDPALAAALAARSEAALVVVGLDWRHEGEHIHPGDLAPILRQAPPPAWLLRLCGRRRLLPIWTVVAAMLASATRFGSARAGGSFASGDRTVLQLPPAQEALILAVAAANPRTVVVLMGGGAILCEAWRQRVPGLLLLWYPGELGGAALADVLLGRISPSGRMPFSVPTEASHLPPFDPRARQITYDLWHGYRRLARSGRPAAFPFGFGLSYSRFRHTDPAVAWLPTAAGAEVAVELAVTVTNTGTVEAAEVVQVYLEPPGEATERPQRTLVGFARVSLGPGRSQRLLIRIPLRRLAWFDENHDGFVLEGGRHRLLVARHAEDVGIGVDLDLESGAVGP</sequence>
<dbReference type="InterPro" id="IPR026891">
    <property type="entry name" value="Fn3-like"/>
</dbReference>
<dbReference type="RefSeq" id="WP_323306284.1">
    <property type="nucleotide sequence ID" value="NZ_JAYGHX010000010.1"/>
</dbReference>
<dbReference type="SUPFAM" id="SSF52279">
    <property type="entry name" value="Beta-D-glucan exohydrolase, C-terminal domain"/>
    <property type="match status" value="2"/>
</dbReference>
<dbReference type="Gene3D" id="3.40.50.1700">
    <property type="entry name" value="Glycoside hydrolase family 3 C-terminal domain"/>
    <property type="match status" value="1"/>
</dbReference>
<dbReference type="SMART" id="SM01217">
    <property type="entry name" value="Fn3_like"/>
    <property type="match status" value="1"/>
</dbReference>
<organism evidence="4 5">
    <name type="scientific">Cyanobium gracile UHCC 0139</name>
    <dbReference type="NCBI Taxonomy" id="3110308"/>
    <lineage>
        <taxon>Bacteria</taxon>
        <taxon>Bacillati</taxon>
        <taxon>Cyanobacteriota</taxon>
        <taxon>Cyanophyceae</taxon>
        <taxon>Synechococcales</taxon>
        <taxon>Prochlorococcaceae</taxon>
        <taxon>Cyanobium</taxon>
    </lineage>
</organism>